<dbReference type="Proteomes" id="UP001600941">
    <property type="component" value="Unassembled WGS sequence"/>
</dbReference>
<name>A0ABQ0BP96_9FIRM</name>
<evidence type="ECO:0000256" key="1">
    <source>
        <dbReference type="SAM" id="Phobius"/>
    </source>
</evidence>
<dbReference type="Pfam" id="PF13786">
    <property type="entry name" value="DUF4179"/>
    <property type="match status" value="1"/>
</dbReference>
<reference evidence="3 4" key="1">
    <citation type="submission" date="2024-04" db="EMBL/GenBank/DDBJ databases">
        <title>Defined microbial consortia suppress multidrug-resistant proinflammatory Enterobacteriaceae via ecological control.</title>
        <authorList>
            <person name="Furuichi M."/>
            <person name="Kawaguchi T."/>
            <person name="Pust M."/>
            <person name="Yasuma K."/>
            <person name="Plichta D."/>
            <person name="Hasegawa N."/>
            <person name="Ohya T."/>
            <person name="Bhattarai S."/>
            <person name="Sasajima S."/>
            <person name="Aoto Y."/>
            <person name="Tuganbaev T."/>
            <person name="Yaginuma M."/>
            <person name="Ueda M."/>
            <person name="Okahashi N."/>
            <person name="Amafuji K."/>
            <person name="Kiridooshi Y."/>
            <person name="Sugita K."/>
            <person name="Strazar M."/>
            <person name="Skelly A."/>
            <person name="Suda W."/>
            <person name="Hattori M."/>
            <person name="Nakamoto N."/>
            <person name="Caballero S."/>
            <person name="Norman J."/>
            <person name="Olle B."/>
            <person name="Tanoue T."/>
            <person name="Arita M."/>
            <person name="Bucci V."/>
            <person name="Atarashi K."/>
            <person name="Xavier R."/>
            <person name="Honda K."/>
        </authorList>
    </citation>
    <scope>NUCLEOTIDE SEQUENCE [LARGE SCALE GENOMIC DNA]</scope>
    <source>
        <strain evidence="4">k34-0107-D12</strain>
    </source>
</reference>
<dbReference type="EMBL" id="BAABZQ010000001">
    <property type="protein sequence ID" value="GAA6498360.1"/>
    <property type="molecule type" value="Genomic_DNA"/>
</dbReference>
<feature type="transmembrane region" description="Helical" evidence="1">
    <location>
        <begin position="60"/>
        <end position="82"/>
    </location>
</feature>
<protein>
    <recommendedName>
        <fullName evidence="2">DUF4179 domain-containing protein</fullName>
    </recommendedName>
</protein>
<keyword evidence="1" id="KW-0812">Transmembrane</keyword>
<sequence length="413" mass="46036">MSMKEEEMIEKLRKEVEIPDKVRQKANEAFASIKKDAGAGAAEERAAERRTGGRMPGKKLWILAAAAILAFGTVTAGAAAYMKWSKSLSDGMAVEEEQKRELEDAHMAAPIDQSVTDQGVTVTMVQTIVDQHFLRISLKVEGYEPPQGEQPDFGRTLITIDGKNIDDAENEEDYVNLSSYFFDNIVQSPEDGKAVNLDGTPFTEDQEISYVLEDGSMEYNIVLFNAESENYFMEKPIHLELTGLGGLYLEGYRPNIEGTWSFDWNLERSDMVRACSPDIALGDTGAVVEKIEISPISAQVTYRFPRTKTKEKGYNDSGEEIDVELTEEPPELTGVKMKDGTTYSYLYGGPGSCGFSSDEGEEYIHTFGLNRILDTAQIESFLFLKSIPEDEEPLTEENFYIVPANEKTAGRNY</sequence>
<comment type="caution">
    <text evidence="3">The sequence shown here is derived from an EMBL/GenBank/DDBJ whole genome shotgun (WGS) entry which is preliminary data.</text>
</comment>
<evidence type="ECO:0000259" key="2">
    <source>
        <dbReference type="Pfam" id="PF13786"/>
    </source>
</evidence>
<gene>
    <name evidence="3" type="ORF">K340107D12_11760</name>
</gene>
<dbReference type="InterPro" id="IPR025436">
    <property type="entry name" value="DUF4179"/>
</dbReference>
<keyword evidence="4" id="KW-1185">Reference proteome</keyword>
<organism evidence="3 4">
    <name type="scientific">Blautia parvula</name>
    <dbReference type="NCBI Taxonomy" id="2877527"/>
    <lineage>
        <taxon>Bacteria</taxon>
        <taxon>Bacillati</taxon>
        <taxon>Bacillota</taxon>
        <taxon>Clostridia</taxon>
        <taxon>Lachnospirales</taxon>
        <taxon>Lachnospiraceae</taxon>
        <taxon>Blautia</taxon>
    </lineage>
</organism>
<keyword evidence="1" id="KW-1133">Transmembrane helix</keyword>
<keyword evidence="1" id="KW-0472">Membrane</keyword>
<feature type="domain" description="DUF4179" evidence="2">
    <location>
        <begin position="59"/>
        <end position="141"/>
    </location>
</feature>
<evidence type="ECO:0000313" key="3">
    <source>
        <dbReference type="EMBL" id="GAA6498360.1"/>
    </source>
</evidence>
<evidence type="ECO:0000313" key="4">
    <source>
        <dbReference type="Proteomes" id="UP001600941"/>
    </source>
</evidence>
<dbReference type="RefSeq" id="WP_227211751.1">
    <property type="nucleotide sequence ID" value="NZ_BAABZQ010000001.1"/>
</dbReference>
<dbReference type="Gene3D" id="2.60.40.1630">
    <property type="entry name" value="bacillus anthracis domain"/>
    <property type="match status" value="1"/>
</dbReference>
<proteinExistence type="predicted"/>
<accession>A0ABQ0BP96</accession>